<dbReference type="Proteomes" id="UP000663792">
    <property type="component" value="Unassembled WGS sequence"/>
</dbReference>
<protein>
    <submittedName>
        <fullName evidence="2">Uncharacterized protein</fullName>
    </submittedName>
</protein>
<sequence>MLSSRPGAQPRSTSLTAVPGPSASAAGAWPPARGRIHDTPADGYEYQPLRIAADMSRSAAAGMLALRAEFTGWELARVLRYPDGSRQVWLRRKPSPGGLLPDVTP</sequence>
<gene>
    <name evidence="2" type="ORF">JL106_02130</name>
</gene>
<comment type="caution">
    <text evidence="2">The sequence shown here is derived from an EMBL/GenBank/DDBJ whole genome shotgun (WGS) entry which is preliminary data.</text>
</comment>
<evidence type="ECO:0000256" key="1">
    <source>
        <dbReference type="SAM" id="MobiDB-lite"/>
    </source>
</evidence>
<feature type="region of interest" description="Disordered" evidence="1">
    <location>
        <begin position="1"/>
        <end position="41"/>
    </location>
</feature>
<name>A0A939C0E4_9ACTN</name>
<dbReference type="AlphaFoldDB" id="A0A939C0E4"/>
<dbReference type="EMBL" id="JAERWK010000003">
    <property type="protein sequence ID" value="MBM9466077.1"/>
    <property type="molecule type" value="Genomic_DNA"/>
</dbReference>
<dbReference type="InterPro" id="IPR043758">
    <property type="entry name" value="DUF5703"/>
</dbReference>
<evidence type="ECO:0000313" key="2">
    <source>
        <dbReference type="EMBL" id="MBM9466077.1"/>
    </source>
</evidence>
<accession>A0A939C0E4</accession>
<reference evidence="2" key="1">
    <citation type="submission" date="2021-01" db="EMBL/GenBank/DDBJ databases">
        <title>YIM 132084 draft genome.</title>
        <authorList>
            <person name="An D."/>
        </authorList>
    </citation>
    <scope>NUCLEOTIDE SEQUENCE</scope>
    <source>
        <strain evidence="2">YIM 132084</strain>
    </source>
</reference>
<feature type="compositionally biased region" description="Low complexity" evidence="1">
    <location>
        <begin position="17"/>
        <end position="32"/>
    </location>
</feature>
<dbReference type="RefSeq" id="WP_205259158.1">
    <property type="nucleotide sequence ID" value="NZ_JAERWK010000003.1"/>
</dbReference>
<keyword evidence="3" id="KW-1185">Reference proteome</keyword>
<proteinExistence type="predicted"/>
<dbReference type="Pfam" id="PF18963">
    <property type="entry name" value="DUF5703"/>
    <property type="match status" value="1"/>
</dbReference>
<evidence type="ECO:0000313" key="3">
    <source>
        <dbReference type="Proteomes" id="UP000663792"/>
    </source>
</evidence>
<organism evidence="2 3">
    <name type="scientific">Nakamurella leprariae</name>
    <dbReference type="NCBI Taxonomy" id="2803911"/>
    <lineage>
        <taxon>Bacteria</taxon>
        <taxon>Bacillati</taxon>
        <taxon>Actinomycetota</taxon>
        <taxon>Actinomycetes</taxon>
        <taxon>Nakamurellales</taxon>
        <taxon>Nakamurellaceae</taxon>
        <taxon>Nakamurella</taxon>
    </lineage>
</organism>